<comment type="caution">
    <text evidence="1">The sequence shown here is derived from an EMBL/GenBank/DDBJ whole genome shotgun (WGS) entry which is preliminary data.</text>
</comment>
<sequence length="38" mass="4185">MNDNKIFSAIKRGFEINGLMAVNTPSAGKALHKLLNNR</sequence>
<name>A0AB72Z5Q3_9BIFI</name>
<proteinExistence type="predicted"/>
<evidence type="ECO:0000313" key="2">
    <source>
        <dbReference type="Proteomes" id="UP000003457"/>
    </source>
</evidence>
<dbReference type="AlphaFoldDB" id="A0AB72Z5Q3"/>
<evidence type="ECO:0000313" key="1">
    <source>
        <dbReference type="EMBL" id="EFO78662.1"/>
    </source>
</evidence>
<reference evidence="1 2" key="1">
    <citation type="submission" date="2010-10" db="EMBL/GenBank/DDBJ databases">
        <authorList>
            <person name="Durkin A.S."/>
            <person name="Madupu R."/>
            <person name="Torralba M."/>
            <person name="Gillis M."/>
            <person name="Methe B."/>
            <person name="Sutton G."/>
            <person name="Nelson K.E."/>
        </authorList>
    </citation>
    <scope>NUCLEOTIDE SEQUENCE [LARGE SCALE GENOMIC DNA]</scope>
    <source>
        <strain evidence="1 2">JCVIHMP022</strain>
    </source>
</reference>
<protein>
    <submittedName>
        <fullName evidence="1">Uncharacterized protein</fullName>
    </submittedName>
</protein>
<dbReference type="Proteomes" id="UP000003457">
    <property type="component" value="Unassembled WGS sequence"/>
</dbReference>
<gene>
    <name evidence="1" type="ORF">HMPREF9003_1172</name>
</gene>
<dbReference type="EMBL" id="AEHJ01000004">
    <property type="protein sequence ID" value="EFO78662.1"/>
    <property type="molecule type" value="Genomic_DNA"/>
</dbReference>
<organism evidence="1 2">
    <name type="scientific">Bifidobacterium dentium JCVIHMP022</name>
    <dbReference type="NCBI Taxonomy" id="553191"/>
    <lineage>
        <taxon>Bacteria</taxon>
        <taxon>Bacillati</taxon>
        <taxon>Actinomycetota</taxon>
        <taxon>Actinomycetes</taxon>
        <taxon>Bifidobacteriales</taxon>
        <taxon>Bifidobacteriaceae</taxon>
        <taxon>Bifidobacterium</taxon>
    </lineage>
</organism>
<accession>A0AB72Z5Q3</accession>